<dbReference type="Gene3D" id="2.70.40.10">
    <property type="match status" value="1"/>
</dbReference>
<dbReference type="Proteomes" id="UP000679767">
    <property type="component" value="Segment"/>
</dbReference>
<dbReference type="PANTHER" id="PTHR11241">
    <property type="entry name" value="DEOXYURIDINE 5'-TRIPHOSPHATE NUCLEOTIDOHYDROLASE"/>
    <property type="match status" value="1"/>
</dbReference>
<accession>A0A3Q8J748</accession>
<feature type="domain" description="dUTPase-like" evidence="5">
    <location>
        <begin position="31"/>
        <end position="160"/>
    </location>
</feature>
<name>A0A3Q8J748_9GAMA</name>
<dbReference type="NCBIfam" id="TIGR00576">
    <property type="entry name" value="dut"/>
    <property type="match status" value="1"/>
</dbReference>
<organism evidence="6">
    <name type="scientific">Vombatid gammaherpesvirus 1</name>
    <dbReference type="NCBI Taxonomy" id="2052651"/>
    <lineage>
        <taxon>Viruses</taxon>
        <taxon>Duplodnaviria</taxon>
        <taxon>Heunggongvirae</taxon>
        <taxon>Peploviricota</taxon>
        <taxon>Herviviricetes</taxon>
        <taxon>Herpesvirales</taxon>
        <taxon>Orthoherpesviridae</taxon>
        <taxon>Gammaherpesvirinae</taxon>
        <taxon>Manticavirus</taxon>
        <taxon>Manticavirus vombatidgamma1</taxon>
    </lineage>
</organism>
<dbReference type="Pfam" id="PF00692">
    <property type="entry name" value="dUTPase"/>
    <property type="match status" value="1"/>
</dbReference>
<evidence type="ECO:0000259" key="5">
    <source>
        <dbReference type="Pfam" id="PF00692"/>
    </source>
</evidence>
<proteinExistence type="inferred from homology"/>
<keyword evidence="7" id="KW-1185">Reference proteome</keyword>
<dbReference type="InterPro" id="IPR033704">
    <property type="entry name" value="dUTPase_trimeric"/>
</dbReference>
<sequence length="161" mass="17626">MEYIHHSLHNRLQAAHTDTTPKIIFKRTSTHATLPTRATPRSAGLDLYSAYDYTIAPGTNCLIRTDLQMTLPPNTYGRIAPRSGLALLRSICVGGGVVDEDYRGHVGVILFNLGEKPFHVKQGDRIAQLICEKIEYPQVVEDSEAMDATTRGEAGFGSTGV</sequence>
<dbReference type="EC" id="3.6.1.23" evidence="2"/>
<protein>
    <recommendedName>
        <fullName evidence="2">dUTP diphosphatase</fullName>
        <ecNumber evidence="2">3.6.1.23</ecNumber>
    </recommendedName>
</protein>
<dbReference type="GO" id="GO:0000287">
    <property type="term" value="F:magnesium ion binding"/>
    <property type="evidence" value="ECO:0007669"/>
    <property type="project" value="InterPro"/>
</dbReference>
<keyword evidence="4" id="KW-0546">Nucleotide metabolism</keyword>
<dbReference type="KEGG" id="vg:65102670"/>
<dbReference type="CDD" id="cd07557">
    <property type="entry name" value="trimeric_dUTPase"/>
    <property type="match status" value="1"/>
</dbReference>
<dbReference type="InterPro" id="IPR029054">
    <property type="entry name" value="dUTPase-like"/>
</dbReference>
<evidence type="ECO:0000313" key="7">
    <source>
        <dbReference type="Proteomes" id="UP000679767"/>
    </source>
</evidence>
<dbReference type="GO" id="GO:0004170">
    <property type="term" value="F:dUTP diphosphatase activity"/>
    <property type="evidence" value="ECO:0007669"/>
    <property type="project" value="UniProtKB-EC"/>
</dbReference>
<dbReference type="InterPro" id="IPR036157">
    <property type="entry name" value="dUTPase-like_sf"/>
</dbReference>
<dbReference type="PANTHER" id="PTHR11241:SF0">
    <property type="entry name" value="DEOXYURIDINE 5'-TRIPHOSPHATE NUCLEOTIDOHYDROLASE"/>
    <property type="match status" value="1"/>
</dbReference>
<dbReference type="SUPFAM" id="SSF51283">
    <property type="entry name" value="dUTPase-like"/>
    <property type="match status" value="1"/>
</dbReference>
<dbReference type="RefSeq" id="YP_010087386.1">
    <property type="nucleotide sequence ID" value="NC_055554.1"/>
</dbReference>
<keyword evidence="3" id="KW-0378">Hydrolase</keyword>
<reference evidence="6" key="1">
    <citation type="submission" date="2017-11" db="EMBL/GenBank/DDBJ databases">
        <title>The distinct marsupial branch of gammaherpesviruses includes novel host-derived genes seldom found in other viruses.</title>
        <authorList>
            <person name="Vaz P.K."/>
        </authorList>
    </citation>
    <scope>NUCLEOTIDE SEQUENCE</scope>
    <source>
        <strain evidence="6">V3187/11</strain>
    </source>
</reference>
<comment type="similarity">
    <text evidence="1">Belongs to the dUTPase family.</text>
</comment>
<dbReference type="NCBIfam" id="NF001862">
    <property type="entry name" value="PRK00601.1"/>
    <property type="match status" value="1"/>
</dbReference>
<evidence type="ECO:0000256" key="2">
    <source>
        <dbReference type="ARBA" id="ARBA00012379"/>
    </source>
</evidence>
<dbReference type="EMBL" id="MG452721">
    <property type="protein sequence ID" value="AZB49116.1"/>
    <property type="molecule type" value="Genomic_DNA"/>
</dbReference>
<evidence type="ECO:0000256" key="4">
    <source>
        <dbReference type="ARBA" id="ARBA00023080"/>
    </source>
</evidence>
<gene>
    <name evidence="6" type="primary">ORF54</name>
</gene>
<evidence type="ECO:0000256" key="3">
    <source>
        <dbReference type="ARBA" id="ARBA00022801"/>
    </source>
</evidence>
<dbReference type="GO" id="GO:0046081">
    <property type="term" value="P:dUTP catabolic process"/>
    <property type="evidence" value="ECO:0007669"/>
    <property type="project" value="InterPro"/>
</dbReference>
<dbReference type="InterPro" id="IPR008181">
    <property type="entry name" value="dUTPase"/>
</dbReference>
<dbReference type="GO" id="GO:0006226">
    <property type="term" value="P:dUMP biosynthetic process"/>
    <property type="evidence" value="ECO:0007669"/>
    <property type="project" value="InterPro"/>
</dbReference>
<evidence type="ECO:0000256" key="1">
    <source>
        <dbReference type="ARBA" id="ARBA00006581"/>
    </source>
</evidence>
<dbReference type="GeneID" id="65102670"/>
<evidence type="ECO:0000313" key="6">
    <source>
        <dbReference type="EMBL" id="AZB49116.1"/>
    </source>
</evidence>